<accession>A0A5B8RCS5</accession>
<name>A0A5B8RCS5_9ZZZZ</name>
<dbReference type="Pfam" id="PF08808">
    <property type="entry name" value="RES"/>
    <property type="match status" value="1"/>
</dbReference>
<dbReference type="AlphaFoldDB" id="A0A5B8RCS5"/>
<evidence type="ECO:0000313" key="2">
    <source>
        <dbReference type="EMBL" id="QEA06466.1"/>
    </source>
</evidence>
<dbReference type="EMBL" id="MN079145">
    <property type="protein sequence ID" value="QEA06466.1"/>
    <property type="molecule type" value="Genomic_DNA"/>
</dbReference>
<organism evidence="2">
    <name type="scientific">uncultured organism</name>
    <dbReference type="NCBI Taxonomy" id="155900"/>
    <lineage>
        <taxon>unclassified sequences</taxon>
        <taxon>environmental samples</taxon>
    </lineage>
</organism>
<evidence type="ECO:0000259" key="1">
    <source>
        <dbReference type="SMART" id="SM00953"/>
    </source>
</evidence>
<gene>
    <name evidence="2" type="ORF">KBTEX_02805</name>
</gene>
<protein>
    <recommendedName>
        <fullName evidence="1">RES domain-containing protein</fullName>
    </recommendedName>
</protein>
<feature type="domain" description="RES" evidence="1">
    <location>
        <begin position="24"/>
        <end position="147"/>
    </location>
</feature>
<sequence>MSVQRLDRTLTAYRIGDPDGDYPIYDATGSRRYPGRWNTATAPVIYACEHYSTAMLEKLVHAGGLMPPNQHFIEITLPHGLSYEMVTKDALPGWDTPEPSVSAHYGARWAAERRSAVLLVPSFVARVEHNVVINPAHEEFERIGHGLPTPVWWDDRLFTD</sequence>
<proteinExistence type="predicted"/>
<dbReference type="SMART" id="SM00953">
    <property type="entry name" value="RES"/>
    <property type="match status" value="1"/>
</dbReference>
<reference evidence="2" key="1">
    <citation type="submission" date="2019-06" db="EMBL/GenBank/DDBJ databases">
        <authorList>
            <person name="Murdoch R.W."/>
            <person name="Fathepure B."/>
        </authorList>
    </citation>
    <scope>NUCLEOTIDE SEQUENCE</scope>
</reference>
<dbReference type="InterPro" id="IPR014914">
    <property type="entry name" value="RES_dom"/>
</dbReference>